<accession>A0A1F7WBZ5</accession>
<evidence type="ECO:0000313" key="1">
    <source>
        <dbReference type="EMBL" id="OGM00322.1"/>
    </source>
</evidence>
<dbReference type="Proteomes" id="UP000176988">
    <property type="component" value="Unassembled WGS sequence"/>
</dbReference>
<dbReference type="STRING" id="1802424.A2480_03510"/>
<name>A0A1F7WBZ5_9BACT</name>
<reference evidence="1 2" key="1">
    <citation type="journal article" date="2016" name="Nat. Commun.">
        <title>Thousands of microbial genomes shed light on interconnected biogeochemical processes in an aquifer system.</title>
        <authorList>
            <person name="Anantharaman K."/>
            <person name="Brown C.T."/>
            <person name="Hug L.A."/>
            <person name="Sharon I."/>
            <person name="Castelle C.J."/>
            <person name="Probst A.J."/>
            <person name="Thomas B.C."/>
            <person name="Singh A."/>
            <person name="Wilkins M.J."/>
            <person name="Karaoz U."/>
            <person name="Brodie E.L."/>
            <person name="Williams K.H."/>
            <person name="Hubbard S.S."/>
            <person name="Banfield J.F."/>
        </authorList>
    </citation>
    <scope>NUCLEOTIDE SEQUENCE [LARGE SCALE GENOMIC DNA]</scope>
</reference>
<sequence>MAVDPSILTFKKVLKSSRWLSHQNVRPSWVGRFDLVGQTTGIEQAGVSCEAPSSAEQTNVDES</sequence>
<dbReference type="AlphaFoldDB" id="A0A1F7WBZ5"/>
<protein>
    <submittedName>
        <fullName evidence="1">Uncharacterized protein</fullName>
    </submittedName>
</protein>
<gene>
    <name evidence="1" type="ORF">A2480_03510</name>
</gene>
<organism evidence="1 2">
    <name type="scientific">Candidatus Uhrbacteria bacterium RIFOXYC2_FULL_47_19</name>
    <dbReference type="NCBI Taxonomy" id="1802424"/>
    <lineage>
        <taxon>Bacteria</taxon>
        <taxon>Candidatus Uhriibacteriota</taxon>
    </lineage>
</organism>
<proteinExistence type="predicted"/>
<comment type="caution">
    <text evidence="1">The sequence shown here is derived from an EMBL/GenBank/DDBJ whole genome shotgun (WGS) entry which is preliminary data.</text>
</comment>
<dbReference type="EMBL" id="MGFG01000033">
    <property type="protein sequence ID" value="OGM00322.1"/>
    <property type="molecule type" value="Genomic_DNA"/>
</dbReference>
<evidence type="ECO:0000313" key="2">
    <source>
        <dbReference type="Proteomes" id="UP000176988"/>
    </source>
</evidence>